<protein>
    <submittedName>
        <fullName evidence="2">Uncharacterized protein</fullName>
    </submittedName>
</protein>
<name>A0A6L3YDR8_9HYPH</name>
<dbReference type="Proteomes" id="UP000481643">
    <property type="component" value="Unassembled WGS sequence"/>
</dbReference>
<dbReference type="RefSeq" id="WP_139975217.1">
    <property type="nucleotide sequence ID" value="NZ_WBVX01000029.1"/>
</dbReference>
<keyword evidence="1" id="KW-0732">Signal</keyword>
<comment type="caution">
    <text evidence="2">The sequence shown here is derived from an EMBL/GenBank/DDBJ whole genome shotgun (WGS) entry which is preliminary data.</text>
</comment>
<accession>A0A6L3YDR8</accession>
<evidence type="ECO:0000313" key="3">
    <source>
        <dbReference type="Proteomes" id="UP000481643"/>
    </source>
</evidence>
<dbReference type="EMBL" id="WBVX01000029">
    <property type="protein sequence ID" value="KAB2680012.1"/>
    <property type="molecule type" value="Genomic_DNA"/>
</dbReference>
<gene>
    <name evidence="2" type="ORF">F9L08_21685</name>
</gene>
<feature type="signal peptide" evidence="1">
    <location>
        <begin position="1"/>
        <end position="20"/>
    </location>
</feature>
<proteinExistence type="predicted"/>
<organism evidence="2 3">
    <name type="scientific">Brucella tritici</name>
    <dbReference type="NCBI Taxonomy" id="94626"/>
    <lineage>
        <taxon>Bacteria</taxon>
        <taxon>Pseudomonadati</taxon>
        <taxon>Pseudomonadota</taxon>
        <taxon>Alphaproteobacteria</taxon>
        <taxon>Hyphomicrobiales</taxon>
        <taxon>Brucellaceae</taxon>
        <taxon>Brucella/Ochrobactrum group</taxon>
        <taxon>Brucella</taxon>
    </lineage>
</organism>
<sequence length="138" mass="15197">MRTVVVGFAVLLMSALSSYADFYSISADTDGFSGVYRCRHVENNSRQFGITNQFSHSSESIVGVTSLGMTLLLPGGGSFVAHNCNVAGQQISCSNQNYTLSMNKKDKLFYRSIKFKAWGASLSQLKEVWSCNSFDLHE</sequence>
<dbReference type="AlphaFoldDB" id="A0A6L3YDR8"/>
<evidence type="ECO:0000256" key="1">
    <source>
        <dbReference type="SAM" id="SignalP"/>
    </source>
</evidence>
<reference evidence="2 3" key="1">
    <citation type="submission" date="2019-09" db="EMBL/GenBank/DDBJ databases">
        <title>Taxonomic organization of the family Brucellaceae based on a phylogenomic approach.</title>
        <authorList>
            <person name="Leclercq S."/>
            <person name="Cloeckaert A."/>
            <person name="Zygmunt M.S."/>
        </authorList>
    </citation>
    <scope>NUCLEOTIDE SEQUENCE [LARGE SCALE GENOMIC DNA]</scope>
    <source>
        <strain evidence="2 3">WS1830</strain>
    </source>
</reference>
<evidence type="ECO:0000313" key="2">
    <source>
        <dbReference type="EMBL" id="KAB2680012.1"/>
    </source>
</evidence>
<feature type="chain" id="PRO_5026946143" evidence="1">
    <location>
        <begin position="21"/>
        <end position="138"/>
    </location>
</feature>